<dbReference type="PANTHER" id="PTHR22899">
    <property type="entry name" value="CYCLIN-RELATED F-BOX FAMILY"/>
    <property type="match status" value="1"/>
</dbReference>
<evidence type="ECO:0000313" key="2">
    <source>
        <dbReference type="EMBL" id="KAF1760329.1"/>
    </source>
</evidence>
<reference evidence="2 3" key="1">
    <citation type="submission" date="2019-12" db="EMBL/GenBank/DDBJ databases">
        <title>Chromosome-level assembly of the Caenorhabditis remanei genome.</title>
        <authorList>
            <person name="Teterina A.A."/>
            <person name="Willis J.H."/>
            <person name="Phillips P.C."/>
        </authorList>
    </citation>
    <scope>NUCLEOTIDE SEQUENCE [LARGE SCALE GENOMIC DNA]</scope>
    <source>
        <strain evidence="2 3">PX506</strain>
        <tissue evidence="2">Whole organism</tissue>
    </source>
</reference>
<dbReference type="GeneID" id="78774680"/>
<proteinExistence type="predicted"/>
<organism evidence="2 3">
    <name type="scientific">Caenorhabditis remanei</name>
    <name type="common">Caenorhabditis vulgaris</name>
    <dbReference type="NCBI Taxonomy" id="31234"/>
    <lineage>
        <taxon>Eukaryota</taxon>
        <taxon>Metazoa</taxon>
        <taxon>Ecdysozoa</taxon>
        <taxon>Nematoda</taxon>
        <taxon>Chromadorea</taxon>
        <taxon>Rhabditida</taxon>
        <taxon>Rhabditina</taxon>
        <taxon>Rhabditomorpha</taxon>
        <taxon>Rhabditoidea</taxon>
        <taxon>Rhabditidae</taxon>
        <taxon>Peloderinae</taxon>
        <taxon>Caenorhabditis</taxon>
    </lineage>
</organism>
<evidence type="ECO:0000313" key="3">
    <source>
        <dbReference type="Proteomes" id="UP000483820"/>
    </source>
</evidence>
<dbReference type="PANTHER" id="PTHR22899:SF0">
    <property type="entry name" value="F-BOX ASSOCIATED DOMAIN-CONTAINING PROTEIN-RELATED"/>
    <property type="match status" value="1"/>
</dbReference>
<feature type="domain" description="Sdz-33 F-box" evidence="1">
    <location>
        <begin position="43"/>
        <end position="107"/>
    </location>
</feature>
<dbReference type="RefSeq" id="XP_053586472.1">
    <property type="nucleotide sequence ID" value="XM_053726895.1"/>
</dbReference>
<dbReference type="AlphaFoldDB" id="A0A6A5H040"/>
<dbReference type="CTD" id="78774680"/>
<sequence length="192" mass="22793">MKGVTVKRLVAYGEFEFEKTMKALNYPSEIWFDINPFTSHESLSKCYIQNLDYLILADEFLVTLDDLLLMNCKNIFVQHSRLREKHLNIYLKSWLRGQKEELEHICLLASRINWEEEVVPFTKEIVLKGLEYTTVPADVKRLFYCSVSDTDEKRVETIKGGYDIKRKDGRLVTIVLPDDWPWFEMYVWPNDQ</sequence>
<accession>A0A6A5H040</accession>
<gene>
    <name evidence="2" type="ORF">GCK72_008578</name>
</gene>
<protein>
    <recommendedName>
        <fullName evidence="1">Sdz-33 F-box domain-containing protein</fullName>
    </recommendedName>
</protein>
<comment type="caution">
    <text evidence="2">The sequence shown here is derived from an EMBL/GenBank/DDBJ whole genome shotgun (WGS) entry which is preliminary data.</text>
</comment>
<evidence type="ECO:0000259" key="1">
    <source>
        <dbReference type="Pfam" id="PF07735"/>
    </source>
</evidence>
<dbReference type="InterPro" id="IPR012885">
    <property type="entry name" value="F-box_Sdz-33"/>
</dbReference>
<dbReference type="KEGG" id="crq:GCK72_008578"/>
<dbReference type="InterPro" id="IPR053222">
    <property type="entry name" value="Zygotic_Embryogenesis-Asso"/>
</dbReference>
<dbReference type="Pfam" id="PF07735">
    <property type="entry name" value="FBA_2"/>
    <property type="match status" value="1"/>
</dbReference>
<dbReference type="EMBL" id="WUAV01000003">
    <property type="protein sequence ID" value="KAF1760329.1"/>
    <property type="molecule type" value="Genomic_DNA"/>
</dbReference>
<dbReference type="Proteomes" id="UP000483820">
    <property type="component" value="Chromosome III"/>
</dbReference>
<name>A0A6A5H040_CAERE</name>